<dbReference type="SUPFAM" id="SSF56112">
    <property type="entry name" value="Protein kinase-like (PK-like)"/>
    <property type="match status" value="1"/>
</dbReference>
<dbReference type="PANTHER" id="PTHR48014:SF21">
    <property type="entry name" value="SERINE_THREONINE-PROTEIN KINASE FRAY2"/>
    <property type="match status" value="1"/>
</dbReference>
<dbReference type="AlphaFoldDB" id="A0A016W6E5"/>
<keyword evidence="6" id="KW-1185">Reference proteome</keyword>
<dbReference type="Pfam" id="PF00069">
    <property type="entry name" value="Pkinase"/>
    <property type="match status" value="1"/>
</dbReference>
<dbReference type="GO" id="GO:0006611">
    <property type="term" value="P:protein export from nucleus"/>
    <property type="evidence" value="ECO:0007669"/>
    <property type="project" value="TreeGrafter"/>
</dbReference>
<dbReference type="InterPro" id="IPR000719">
    <property type="entry name" value="Prot_kinase_dom"/>
</dbReference>
<keyword evidence="2" id="KW-0067">ATP-binding</keyword>
<comment type="caution">
    <text evidence="5">The sequence shown here is derived from an EMBL/GenBank/DDBJ whole genome shotgun (WGS) entry which is preliminary data.</text>
</comment>
<evidence type="ECO:0000313" key="6">
    <source>
        <dbReference type="Proteomes" id="UP000024635"/>
    </source>
</evidence>
<dbReference type="Gene3D" id="3.30.200.20">
    <property type="entry name" value="Phosphorylase Kinase, domain 1"/>
    <property type="match status" value="1"/>
</dbReference>
<dbReference type="PANTHER" id="PTHR48014">
    <property type="entry name" value="SERINE/THREONINE-PROTEIN KINASE FRAY2"/>
    <property type="match status" value="1"/>
</dbReference>
<evidence type="ECO:0000313" key="5">
    <source>
        <dbReference type="EMBL" id="EYC35215.1"/>
    </source>
</evidence>
<dbReference type="GO" id="GO:1902554">
    <property type="term" value="C:serine/threonine protein kinase complex"/>
    <property type="evidence" value="ECO:0007669"/>
    <property type="project" value="TreeGrafter"/>
</dbReference>
<dbReference type="OrthoDB" id="8693905at2759"/>
<evidence type="ECO:0000256" key="3">
    <source>
        <dbReference type="SAM" id="MobiDB-lite"/>
    </source>
</evidence>
<dbReference type="GO" id="GO:0005524">
    <property type="term" value="F:ATP binding"/>
    <property type="evidence" value="ECO:0007669"/>
    <property type="project" value="UniProtKB-UniRule"/>
</dbReference>
<protein>
    <recommendedName>
        <fullName evidence="4">Protein kinase domain-containing protein</fullName>
    </recommendedName>
</protein>
<dbReference type="Proteomes" id="UP000024635">
    <property type="component" value="Unassembled WGS sequence"/>
</dbReference>
<dbReference type="GO" id="GO:0004672">
    <property type="term" value="F:protein kinase activity"/>
    <property type="evidence" value="ECO:0007669"/>
    <property type="project" value="InterPro"/>
</dbReference>
<dbReference type="InterPro" id="IPR011009">
    <property type="entry name" value="Kinase-like_dom_sf"/>
</dbReference>
<feature type="compositionally biased region" description="Low complexity" evidence="3">
    <location>
        <begin position="64"/>
        <end position="75"/>
    </location>
</feature>
<evidence type="ECO:0000256" key="2">
    <source>
        <dbReference type="PROSITE-ProRule" id="PRU10141"/>
    </source>
</evidence>
<organism evidence="5 6">
    <name type="scientific">Ancylostoma ceylanicum</name>
    <dbReference type="NCBI Taxonomy" id="53326"/>
    <lineage>
        <taxon>Eukaryota</taxon>
        <taxon>Metazoa</taxon>
        <taxon>Ecdysozoa</taxon>
        <taxon>Nematoda</taxon>
        <taxon>Chromadorea</taxon>
        <taxon>Rhabditida</taxon>
        <taxon>Rhabditina</taxon>
        <taxon>Rhabditomorpha</taxon>
        <taxon>Strongyloidea</taxon>
        <taxon>Ancylostomatidae</taxon>
        <taxon>Ancylostomatinae</taxon>
        <taxon>Ancylostoma</taxon>
    </lineage>
</organism>
<dbReference type="STRING" id="53326.A0A016W6E5"/>
<feature type="domain" description="Protein kinase" evidence="4">
    <location>
        <begin position="86"/>
        <end position="258"/>
    </location>
</feature>
<gene>
    <name evidence="5" type="primary">Acey_s1111.g3624</name>
    <name evidence="5" type="ORF">Y032_1111g3624</name>
</gene>
<proteinExistence type="inferred from homology"/>
<dbReference type="SMART" id="SM00220">
    <property type="entry name" value="S_TKc"/>
    <property type="match status" value="1"/>
</dbReference>
<dbReference type="InterPro" id="IPR017441">
    <property type="entry name" value="Protein_kinase_ATP_BS"/>
</dbReference>
<feature type="region of interest" description="Disordered" evidence="3">
    <location>
        <begin position="46"/>
        <end position="76"/>
    </location>
</feature>
<sequence length="258" mass="27186">MVLNSCMYARMFQMGSTEGGGGGVVAAAGGGGAGLANSMVSSASGEALHQHSTAMTASSPTGTAPQQQHPAGGQQSAIWPNSKEHYVLEDAIGVGATATVYKAICVPRNERCAIKCINLEKCQTSVDELSHEIQAMSLCAHPNVVSYHTSFVVGEELWVVMRLLNSGSMLDILKRKIKAIGKEQAMNGVLEEATIATVLREVLKGLDYFHSSGQIHRDIKAGNILISDDGTVQIADFGVSGWLAASGGDLSRQVRNNQ</sequence>
<dbReference type="Gene3D" id="1.10.510.10">
    <property type="entry name" value="Transferase(Phosphotransferase) domain 1"/>
    <property type="match status" value="1"/>
</dbReference>
<dbReference type="PROSITE" id="PS00107">
    <property type="entry name" value="PROTEIN_KINASE_ATP"/>
    <property type="match status" value="1"/>
</dbReference>
<dbReference type="FunFam" id="3.30.200.20:FF:000114">
    <property type="entry name" value="serine/threonine-protein kinase OSR1 isoform X1"/>
    <property type="match status" value="1"/>
</dbReference>
<evidence type="ECO:0000259" key="4">
    <source>
        <dbReference type="PROSITE" id="PS50011"/>
    </source>
</evidence>
<feature type="compositionally biased region" description="Polar residues" evidence="3">
    <location>
        <begin position="46"/>
        <end position="63"/>
    </location>
</feature>
<dbReference type="EMBL" id="JARK01000711">
    <property type="protein sequence ID" value="EYC35215.1"/>
    <property type="molecule type" value="Genomic_DNA"/>
</dbReference>
<feature type="binding site" evidence="2">
    <location>
        <position position="115"/>
    </location>
    <ligand>
        <name>ATP</name>
        <dbReference type="ChEBI" id="CHEBI:30616"/>
    </ligand>
</feature>
<dbReference type="GO" id="GO:0043539">
    <property type="term" value="F:protein serine/threonine kinase activator activity"/>
    <property type="evidence" value="ECO:0007669"/>
    <property type="project" value="InterPro"/>
</dbReference>
<evidence type="ECO:0000256" key="1">
    <source>
        <dbReference type="ARBA" id="ARBA00008874"/>
    </source>
</evidence>
<name>A0A016W6E5_9BILA</name>
<reference evidence="6" key="1">
    <citation type="journal article" date="2015" name="Nat. Genet.">
        <title>The genome and transcriptome of the zoonotic hookworm Ancylostoma ceylanicum identify infection-specific gene families.</title>
        <authorList>
            <person name="Schwarz E.M."/>
            <person name="Hu Y."/>
            <person name="Antoshechkin I."/>
            <person name="Miller M.M."/>
            <person name="Sternberg P.W."/>
            <person name="Aroian R.V."/>
        </authorList>
    </citation>
    <scope>NUCLEOTIDE SEQUENCE</scope>
    <source>
        <strain evidence="6">HY135</strain>
    </source>
</reference>
<dbReference type="InterPro" id="IPR047173">
    <property type="entry name" value="STRAD_A/B-like"/>
</dbReference>
<dbReference type="PROSITE" id="PS50011">
    <property type="entry name" value="PROTEIN_KINASE_DOM"/>
    <property type="match status" value="1"/>
</dbReference>
<accession>A0A016W6E5</accession>
<keyword evidence="2" id="KW-0547">Nucleotide-binding</keyword>
<comment type="similarity">
    <text evidence="1">Belongs to the protein kinase superfamily. STE Ser/Thr protein kinase family. STE20 subfamily.</text>
</comment>